<dbReference type="InterPro" id="IPR053136">
    <property type="entry name" value="UTP_pyrophosphatase-like"/>
</dbReference>
<comment type="caution">
    <text evidence="2">The sequence shown here is derived from an EMBL/GenBank/DDBJ whole genome shotgun (WGS) entry which is preliminary data.</text>
</comment>
<name>A0ABM9AB90_9GAMM</name>
<reference evidence="2" key="1">
    <citation type="submission" date="2021-12" db="EMBL/GenBank/DDBJ databases">
        <authorList>
            <person name="Rodrigo-Torres L."/>
            <person name="Arahal R. D."/>
            <person name="Lucena T."/>
        </authorList>
    </citation>
    <scope>NUCLEOTIDE SEQUENCE</scope>
    <source>
        <strain evidence="2">CECT 8267</strain>
    </source>
</reference>
<evidence type="ECO:0000313" key="3">
    <source>
        <dbReference type="Proteomes" id="UP000838100"/>
    </source>
</evidence>
<feature type="domain" description="YgjP-like metallopeptidase" evidence="1">
    <location>
        <begin position="15"/>
        <end position="214"/>
    </location>
</feature>
<dbReference type="EMBL" id="CAKLPX010000001">
    <property type="protein sequence ID" value="CAH0990472.1"/>
    <property type="molecule type" value="Genomic_DNA"/>
</dbReference>
<sequence length="230" mass="27375">MDGFIDYQIKLMRRKTIGIYILPDGVVEVRAPKRTTRQSIATFVAGNRQWIEQRMALAEQRKGRPFNVFGRPRQVLVELGQRRYIRLSARQLRIVILPGDDDEAMRQQLKAWLLVIARRYLARRLVANLDWCHVLRVDKPELRVRYMRSRWGSCSLSGRVNLSTTLVQLPVEFCDYVIAHELCHLRVFNHSPRFYQLMQVLQPDWRLKREYLKQIETGVEVMQIKSYLHR</sequence>
<dbReference type="PANTHER" id="PTHR30399:SF1">
    <property type="entry name" value="UTP PYROPHOSPHATASE"/>
    <property type="match status" value="1"/>
</dbReference>
<dbReference type="PANTHER" id="PTHR30399">
    <property type="entry name" value="UNCHARACTERIZED PROTEIN YGJP"/>
    <property type="match status" value="1"/>
</dbReference>
<dbReference type="Pfam" id="PF01863">
    <property type="entry name" value="YgjP-like"/>
    <property type="match status" value="1"/>
</dbReference>
<accession>A0ABM9AB90</accession>
<protein>
    <recommendedName>
        <fullName evidence="1">YgjP-like metallopeptidase domain-containing protein</fullName>
    </recommendedName>
</protein>
<gene>
    <name evidence="2" type="ORF">SIN8267_00564</name>
</gene>
<keyword evidence="3" id="KW-1185">Reference proteome</keyword>
<evidence type="ECO:0000259" key="1">
    <source>
        <dbReference type="Pfam" id="PF01863"/>
    </source>
</evidence>
<dbReference type="Proteomes" id="UP000838100">
    <property type="component" value="Unassembled WGS sequence"/>
</dbReference>
<evidence type="ECO:0000313" key="2">
    <source>
        <dbReference type="EMBL" id="CAH0990472.1"/>
    </source>
</evidence>
<dbReference type="CDD" id="cd07344">
    <property type="entry name" value="M48_yhfN_like"/>
    <property type="match status" value="1"/>
</dbReference>
<dbReference type="RefSeq" id="WP_237443157.1">
    <property type="nucleotide sequence ID" value="NZ_CAKLPX010000001.1"/>
</dbReference>
<organism evidence="2 3">
    <name type="scientific">Sinobacterium norvegicum</name>
    <dbReference type="NCBI Taxonomy" id="1641715"/>
    <lineage>
        <taxon>Bacteria</taxon>
        <taxon>Pseudomonadati</taxon>
        <taxon>Pseudomonadota</taxon>
        <taxon>Gammaproteobacteria</taxon>
        <taxon>Cellvibrionales</taxon>
        <taxon>Spongiibacteraceae</taxon>
        <taxon>Sinobacterium</taxon>
    </lineage>
</organism>
<dbReference type="InterPro" id="IPR002725">
    <property type="entry name" value="YgjP-like_metallopeptidase"/>
</dbReference>
<dbReference type="Gene3D" id="3.30.2010.10">
    <property type="entry name" value="Metalloproteases ('zincins'), catalytic domain"/>
    <property type="match status" value="1"/>
</dbReference>
<proteinExistence type="predicted"/>